<evidence type="ECO:0000256" key="9">
    <source>
        <dbReference type="SAM" id="MobiDB-lite"/>
    </source>
</evidence>
<dbReference type="PANTHER" id="PTHR31361">
    <property type="entry name" value="BETA-GLUCAN SYNTHESIS-ASSOCIATED PROTEIN KRE6-RELATED"/>
    <property type="match status" value="1"/>
</dbReference>
<keyword evidence="8" id="KW-0961">Cell wall biogenesis/degradation</keyword>
<evidence type="ECO:0008006" key="15">
    <source>
        <dbReference type="Google" id="ProtNLM"/>
    </source>
</evidence>
<keyword evidence="5 10" id="KW-1133">Transmembrane helix</keyword>
<evidence type="ECO:0000256" key="7">
    <source>
        <dbReference type="ARBA" id="ARBA00023180"/>
    </source>
</evidence>
<organism evidence="13 14">
    <name type="scientific">Smittium simulii</name>
    <dbReference type="NCBI Taxonomy" id="133385"/>
    <lineage>
        <taxon>Eukaryota</taxon>
        <taxon>Fungi</taxon>
        <taxon>Fungi incertae sedis</taxon>
        <taxon>Zoopagomycota</taxon>
        <taxon>Kickxellomycotina</taxon>
        <taxon>Harpellomycetes</taxon>
        <taxon>Harpellales</taxon>
        <taxon>Legeriomycetaceae</taxon>
        <taxon>Smittium</taxon>
    </lineage>
</organism>
<dbReference type="InterPro" id="IPR005629">
    <property type="entry name" value="Skn1/Kre6/Sbg1"/>
</dbReference>
<evidence type="ECO:0000256" key="4">
    <source>
        <dbReference type="ARBA" id="ARBA00022968"/>
    </source>
</evidence>
<dbReference type="GO" id="GO:0015926">
    <property type="term" value="F:glucosidase activity"/>
    <property type="evidence" value="ECO:0007669"/>
    <property type="project" value="TreeGrafter"/>
</dbReference>
<dbReference type="Proteomes" id="UP000245383">
    <property type="component" value="Unassembled WGS sequence"/>
</dbReference>
<name>A0A2T9YE15_9FUNG</name>
<evidence type="ECO:0000256" key="1">
    <source>
        <dbReference type="ARBA" id="ARBA00004606"/>
    </source>
</evidence>
<keyword evidence="3 10" id="KW-0812">Transmembrane</keyword>
<dbReference type="Gene3D" id="3.40.50.10190">
    <property type="entry name" value="BRCT domain"/>
    <property type="match status" value="5"/>
</dbReference>
<feature type="domain" description="BRCT" evidence="11">
    <location>
        <begin position="151"/>
        <end position="242"/>
    </location>
</feature>
<dbReference type="GO" id="GO:0005789">
    <property type="term" value="C:endoplasmic reticulum membrane"/>
    <property type="evidence" value="ECO:0007669"/>
    <property type="project" value="TreeGrafter"/>
</dbReference>
<dbReference type="CDD" id="cd18436">
    <property type="entry name" value="BRCT_BRC1_like_rpt2"/>
    <property type="match status" value="1"/>
</dbReference>
<dbReference type="Pfam" id="PF12738">
    <property type="entry name" value="PTCB-BRCT"/>
    <property type="match status" value="2"/>
</dbReference>
<dbReference type="Pfam" id="PF03935">
    <property type="entry name" value="SKN1_KRE6_Sbg1"/>
    <property type="match status" value="1"/>
</dbReference>
<dbReference type="GO" id="GO:0005886">
    <property type="term" value="C:plasma membrane"/>
    <property type="evidence" value="ECO:0007669"/>
    <property type="project" value="TreeGrafter"/>
</dbReference>
<accession>A0A2T9YE15</accession>
<feature type="transmembrane region" description="Helical" evidence="10">
    <location>
        <begin position="1175"/>
        <end position="1194"/>
    </location>
</feature>
<gene>
    <name evidence="13" type="ORF">BB561_004823</name>
</gene>
<dbReference type="PANTHER" id="PTHR31361:SF1">
    <property type="entry name" value="BETA-GLUCAN SYNTHESIS-ASSOCIATED PROTEIN KRE6-RELATED"/>
    <property type="match status" value="1"/>
</dbReference>
<feature type="domain" description="BRCT" evidence="11">
    <location>
        <begin position="827"/>
        <end position="880"/>
    </location>
</feature>
<dbReference type="InterPro" id="IPR013320">
    <property type="entry name" value="ConA-like_dom_sf"/>
</dbReference>
<evidence type="ECO:0000256" key="10">
    <source>
        <dbReference type="SAM" id="Phobius"/>
    </source>
</evidence>
<evidence type="ECO:0000256" key="2">
    <source>
        <dbReference type="ARBA" id="ARBA00010962"/>
    </source>
</evidence>
<keyword evidence="4" id="KW-0735">Signal-anchor</keyword>
<dbReference type="STRING" id="133385.A0A2T9YE15"/>
<feature type="domain" description="BRCT" evidence="11">
    <location>
        <begin position="116"/>
        <end position="150"/>
    </location>
</feature>
<comment type="similarity">
    <text evidence="2">Belongs to the SKN1/KRE6 family.</text>
</comment>
<evidence type="ECO:0000256" key="3">
    <source>
        <dbReference type="ARBA" id="ARBA00022692"/>
    </source>
</evidence>
<dbReference type="OrthoDB" id="342264at2759"/>
<protein>
    <recommendedName>
        <fullName evidence="15">BRCT domain-containing protein</fullName>
    </recommendedName>
</protein>
<dbReference type="Gene3D" id="2.60.120.200">
    <property type="match status" value="1"/>
</dbReference>
<evidence type="ECO:0000313" key="14">
    <source>
        <dbReference type="Proteomes" id="UP000245383"/>
    </source>
</evidence>
<evidence type="ECO:0000259" key="11">
    <source>
        <dbReference type="PROSITE" id="PS50172"/>
    </source>
</evidence>
<evidence type="ECO:0000259" key="12">
    <source>
        <dbReference type="PROSITE" id="PS51762"/>
    </source>
</evidence>
<keyword evidence="7" id="KW-0325">Glycoprotein</keyword>
<dbReference type="CDD" id="cd17744">
    <property type="entry name" value="BRCT_MDC1_rpt1"/>
    <property type="match status" value="1"/>
</dbReference>
<dbReference type="GO" id="GO:0071555">
    <property type="term" value="P:cell wall organization"/>
    <property type="evidence" value="ECO:0007669"/>
    <property type="project" value="UniProtKB-KW"/>
</dbReference>
<sequence length="1625" mass="183539">MHKTTENNINQLFQNVVFWANLSSSIQNWDNILQDLLSKGAIAATALKKSNNTGKIKSPAIVVPPGLESEIYSFKFNWNIKNNPKDDFASNINALGVCPKENNPTHIFTNSIYFPEYLSAKRNGVKIVKPKWIEDSIRLNSLQPEEAYDPDVSKIFSGMIVTATQLPVNDREALYGGVIAYGGQYRQNLAKGVTHMVLLTGSGSKYQQILSNPQLNIKLILPHWFEQCINLGILIDDKPYLFPDPPIFLMLNNQPSAKVENKSIGKTEAEQTTNNDNLSCFKDCADITQVEKIFTETGMLNSLDSKNTKDKNSNFFLKNYNISLSLDLFKMLDSSLIDQIKESIEMAGGFFFYPSNNNCVTTSDNLNYSWSPTNFAKIDILICQYRSGCDYFAASILGKLVGSLIWLIKILRLEKIISPMNHVFDYPLPNNSILDVDPNTNKIKKYIVGISGYSGAAKLYLQRLITCMGASYVPQLSKNLHTHLIASNPSTIKFENAREWNCHVVNHLWLEKSFLEEKCLSVSYPHFTFWPPLSESALGNSVGSNNSIKLDVLERNFCSFDYTYQKLLSQSVSLNNTSHFNKLEPDDLQDDLISISNDNKFSIGDSSVEDLNLCDSIKMFIFLAASFSYKVSLDIPTLLDLNKLNSNSILFGSTINNTESNQDDLELKQIVNDTTDDDTDNLYLAQKRNPHFAKKFSNSNSLQIQMGAAIEFESKILSGSKSSKSNSCTSPAKDSNEEIVDSPLKNEDTFLTKKHTNNELYDFKNNIKKSKISISAADAQEVKNCDSKHNLNVGNKGDFIKVCDLSSGDHLKLTIVFTQGKPTDHEEEIIKKMGGHISTSIKNATYLISKGIKRTSKFLEAIAGGSVWIVSPNWLKDSMELKTWIDLSSEKPSDQIIQLFEKRNQKYLFQNLSPTKWWWDLGYGVSDNEVEKKYNFKMVDSFYISRQKKLFEGYIIYITPNVQPHLETLQSLIKSGFGTVKTGLSARSLKSLINSTDQIGGGLTEKFLTENSKIIKEESLETLKHSTSTVQPKKKLIVISCEQDRHLWLPFLSFGDTFKELNTKFEKNARNIRHEISEESENEHKELSIPIYSSDGQANKSALDKTKISQDAHIFRKSMLEMRSDLSSGLEIDLTEIVYNKSPRSSVATDANKKHKTIKEYFQTTIDGMKKAMPIILSFIALVFIMMIIPALSYEDLMLFKQALDYTKHKQELIPEILPVDPDTPDADRMWISSSGEKYQLVFSDEFTEEGRDFRPGKDKHWESQDLWYWSTQNIEYMTHNHTITKDGKLNIILDEYSTKPGLNFTGGMLNSWNKLCFQGGYMEARVSFPGKGNASGYWPAVWTLGNLGRAGFGATVDGLWPYSYNSCDSGVLPNQGNRYTSNLPGQRLNACVCSGDHPSPGIGRGAPEIDLLEAMVNGGVPSLSLSYHVAPFDFHHKFNKSGTHIYKYGLDKPGYSKPNTYVGDNMQQTISAVHFISPEVTKGRKYQVYGVEFEPGPNGFIQWYVDNEPVFRVDGLSVKSNKFSGISQRVIPEEPMYIIMNLSISKNFGFLDFENLEFPATMYVDYIRVYQQPGNIRLSCDPPDRPTKDYILSHPRAYFNYNYTMWNQTGYGLPAYNITNKCNG</sequence>
<comment type="caution">
    <text evidence="13">The sequence shown here is derived from an EMBL/GenBank/DDBJ whole genome shotgun (WGS) entry which is preliminary data.</text>
</comment>
<evidence type="ECO:0000313" key="13">
    <source>
        <dbReference type="EMBL" id="PVU90555.1"/>
    </source>
</evidence>
<reference evidence="13 14" key="1">
    <citation type="journal article" date="2018" name="MBio">
        <title>Comparative Genomics Reveals the Core Gene Toolbox for the Fungus-Insect Symbiosis.</title>
        <authorList>
            <person name="Wang Y."/>
            <person name="Stata M."/>
            <person name="Wang W."/>
            <person name="Stajich J.E."/>
            <person name="White M.M."/>
            <person name="Moncalvo J.M."/>
        </authorList>
    </citation>
    <scope>NUCLEOTIDE SEQUENCE [LARGE SCALE GENOMIC DNA]</scope>
    <source>
        <strain evidence="13 14">SWE-8-4</strain>
    </source>
</reference>
<dbReference type="SMART" id="SM00292">
    <property type="entry name" value="BRCT"/>
    <property type="match status" value="4"/>
</dbReference>
<proteinExistence type="inferred from homology"/>
<dbReference type="GO" id="GO:0006078">
    <property type="term" value="P:(1-&gt;6)-beta-D-glucan biosynthetic process"/>
    <property type="evidence" value="ECO:0007669"/>
    <property type="project" value="TreeGrafter"/>
</dbReference>
<dbReference type="SUPFAM" id="SSF52113">
    <property type="entry name" value="BRCT domain"/>
    <property type="match status" value="4"/>
</dbReference>
<dbReference type="PROSITE" id="PS51762">
    <property type="entry name" value="GH16_2"/>
    <property type="match status" value="1"/>
</dbReference>
<dbReference type="Pfam" id="PF16770">
    <property type="entry name" value="RTT107_BRCT_5"/>
    <property type="match status" value="1"/>
</dbReference>
<dbReference type="CDD" id="cd18432">
    <property type="entry name" value="BRCT_PAXIP1_rpt6_like"/>
    <property type="match status" value="1"/>
</dbReference>
<keyword evidence="6 10" id="KW-0472">Membrane</keyword>
<feature type="domain" description="GH16" evidence="12">
    <location>
        <begin position="1232"/>
        <end position="1576"/>
    </location>
</feature>
<dbReference type="EMBL" id="MBFR01000250">
    <property type="protein sequence ID" value="PVU90555.1"/>
    <property type="molecule type" value="Genomic_DNA"/>
</dbReference>
<dbReference type="PROSITE" id="PS50172">
    <property type="entry name" value="BRCT"/>
    <property type="match status" value="4"/>
</dbReference>
<dbReference type="InterPro" id="IPR000757">
    <property type="entry name" value="Beta-glucanase-like"/>
</dbReference>
<evidence type="ECO:0000256" key="8">
    <source>
        <dbReference type="ARBA" id="ARBA00023316"/>
    </source>
</evidence>
<evidence type="ECO:0000256" key="5">
    <source>
        <dbReference type="ARBA" id="ARBA00022989"/>
    </source>
</evidence>
<dbReference type="SUPFAM" id="SSF49899">
    <property type="entry name" value="Concanavalin A-like lectins/glucanases"/>
    <property type="match status" value="1"/>
</dbReference>
<feature type="region of interest" description="Disordered" evidence="9">
    <location>
        <begin position="719"/>
        <end position="741"/>
    </location>
</feature>
<dbReference type="InterPro" id="IPR001357">
    <property type="entry name" value="BRCT_dom"/>
</dbReference>
<dbReference type="InterPro" id="IPR036420">
    <property type="entry name" value="BRCT_dom_sf"/>
</dbReference>
<comment type="subcellular location">
    <subcellularLocation>
        <location evidence="1">Membrane</location>
        <topology evidence="1">Single-pass type II membrane protein</topology>
    </subcellularLocation>
</comment>
<evidence type="ECO:0000256" key="6">
    <source>
        <dbReference type="ARBA" id="ARBA00023136"/>
    </source>
</evidence>
<keyword evidence="14" id="KW-1185">Reference proteome</keyword>
<feature type="domain" description="BRCT" evidence="11">
    <location>
        <begin position="446"/>
        <end position="520"/>
    </location>
</feature>
<feature type="compositionally biased region" description="Low complexity" evidence="9">
    <location>
        <begin position="719"/>
        <end position="733"/>
    </location>
</feature>